<keyword evidence="3" id="KW-1185">Reference proteome</keyword>
<dbReference type="SMART" id="SM01323">
    <property type="entry name" value="YajC"/>
    <property type="match status" value="1"/>
</dbReference>
<sequence>MLLIGLLILAVVGMFFISRRNKKAQGSVSDFRTRLAAGDEVMTASGQLGVVVAKDGDAVTISSAGTLSTWVVAAIQQVPPQFTAAADAAFGRAPAVDPVDDEQQLLAGDAELDAEPVSPGVDVDGVENPRTDGTAGPDIDGGPTTPDVRR</sequence>
<protein>
    <submittedName>
        <fullName evidence="2">YajC</fullName>
    </submittedName>
</protein>
<evidence type="ECO:0000313" key="3">
    <source>
        <dbReference type="Proteomes" id="UP000297318"/>
    </source>
</evidence>
<evidence type="ECO:0000313" key="2">
    <source>
        <dbReference type="EMBL" id="TGO04753.1"/>
    </source>
</evidence>
<organism evidence="2 3">
    <name type="scientific">Serinibacter arcticus</name>
    <dbReference type="NCBI Taxonomy" id="1655435"/>
    <lineage>
        <taxon>Bacteria</taxon>
        <taxon>Bacillati</taxon>
        <taxon>Actinomycetota</taxon>
        <taxon>Actinomycetes</taxon>
        <taxon>Micrococcales</taxon>
        <taxon>Beutenbergiaceae</taxon>
        <taxon>Serinibacter</taxon>
    </lineage>
</organism>
<accession>A0A4Z1E2Q6</accession>
<proteinExistence type="predicted"/>
<dbReference type="AlphaFoldDB" id="A0A4Z1E2Q6"/>
<dbReference type="Pfam" id="PF02699">
    <property type="entry name" value="YajC"/>
    <property type="match status" value="1"/>
</dbReference>
<dbReference type="InterPro" id="IPR003849">
    <property type="entry name" value="Preprotein_translocase_YajC"/>
</dbReference>
<reference evidence="2 3" key="1">
    <citation type="submission" date="2018-11" db="EMBL/GenBank/DDBJ databases">
        <title>Complete genome sequencing of the Actinobacteria Serinibacter sp. K3-2.</title>
        <authorList>
            <person name="Rakitin A.L."/>
            <person name="Beletsky A.V."/>
            <person name="Mardanov A.V."/>
            <person name="Ravin N.V."/>
            <person name="Gromova A.S."/>
            <person name="Filippova S.N."/>
            <person name="Gal'Chenko V.F."/>
        </authorList>
    </citation>
    <scope>NUCLEOTIDE SEQUENCE [LARGE SCALE GENOMIC DNA]</scope>
    <source>
        <strain evidence="2 3">K3-2</strain>
    </source>
</reference>
<feature type="region of interest" description="Disordered" evidence="1">
    <location>
        <begin position="109"/>
        <end position="150"/>
    </location>
</feature>
<dbReference type="EMBL" id="RHPJ01000003">
    <property type="protein sequence ID" value="TGO04753.1"/>
    <property type="molecule type" value="Genomic_DNA"/>
</dbReference>
<dbReference type="Proteomes" id="UP000297318">
    <property type="component" value="Unassembled WGS sequence"/>
</dbReference>
<gene>
    <name evidence="2" type="ORF">SERN_2346</name>
</gene>
<evidence type="ECO:0000256" key="1">
    <source>
        <dbReference type="SAM" id="MobiDB-lite"/>
    </source>
</evidence>
<name>A0A4Z1E2Q6_9MICO</name>
<comment type="caution">
    <text evidence="2">The sequence shown here is derived from an EMBL/GenBank/DDBJ whole genome shotgun (WGS) entry which is preliminary data.</text>
</comment>